<evidence type="ECO:0000313" key="3">
    <source>
        <dbReference type="Proteomes" id="UP001189915"/>
    </source>
</evidence>
<feature type="compositionally biased region" description="Basic and acidic residues" evidence="1">
    <location>
        <begin position="41"/>
        <end position="56"/>
    </location>
</feature>
<dbReference type="RefSeq" id="WP_232041690.1">
    <property type="nucleotide sequence ID" value="NZ_CATWAF010000001.1"/>
</dbReference>
<reference evidence="2 3" key="1">
    <citation type="submission" date="2023-07" db="EMBL/GenBank/DDBJ databases">
        <authorList>
            <person name="Peeters C."/>
        </authorList>
    </citation>
    <scope>NUCLEOTIDE SEQUENCE [LARGE SCALE GENOMIC DNA]</scope>
    <source>
        <strain evidence="2 3">LMG 18091</strain>
    </source>
</reference>
<organism evidence="2 3">
    <name type="scientific">Ralstonia wenshanensis</name>
    <dbReference type="NCBI Taxonomy" id="2842456"/>
    <lineage>
        <taxon>Bacteria</taxon>
        <taxon>Pseudomonadati</taxon>
        <taxon>Pseudomonadota</taxon>
        <taxon>Betaproteobacteria</taxon>
        <taxon>Burkholderiales</taxon>
        <taxon>Burkholderiaceae</taxon>
        <taxon>Ralstonia</taxon>
    </lineage>
</organism>
<protein>
    <submittedName>
        <fullName evidence="2">Uncharacterized protein</fullName>
    </submittedName>
</protein>
<sequence>MEKGKKEKHPHAEKREELVEKAVEDTFPASDPPATGGITRVVDKDKNGSAHQDKRTHNGNHR</sequence>
<evidence type="ECO:0000313" key="2">
    <source>
        <dbReference type="EMBL" id="CAJ0683687.1"/>
    </source>
</evidence>
<dbReference type="Proteomes" id="UP001189915">
    <property type="component" value="Unassembled WGS sequence"/>
</dbReference>
<comment type="caution">
    <text evidence="2">The sequence shown here is derived from an EMBL/GenBank/DDBJ whole genome shotgun (WGS) entry which is preliminary data.</text>
</comment>
<dbReference type="EMBL" id="CATWAF010000001">
    <property type="protein sequence ID" value="CAJ0683687.1"/>
    <property type="molecule type" value="Genomic_DNA"/>
</dbReference>
<feature type="compositionally biased region" description="Basic and acidic residues" evidence="1">
    <location>
        <begin position="13"/>
        <end position="24"/>
    </location>
</feature>
<feature type="region of interest" description="Disordered" evidence="1">
    <location>
        <begin position="1"/>
        <end position="62"/>
    </location>
</feature>
<proteinExistence type="predicted"/>
<keyword evidence="3" id="KW-1185">Reference proteome</keyword>
<gene>
    <name evidence="2" type="ORF">LMG18091_00030</name>
</gene>
<feature type="compositionally biased region" description="Basic residues" evidence="1">
    <location>
        <begin position="1"/>
        <end position="12"/>
    </location>
</feature>
<accession>A0AAD2AM03</accession>
<dbReference type="AlphaFoldDB" id="A0AAD2AM03"/>
<evidence type="ECO:0000256" key="1">
    <source>
        <dbReference type="SAM" id="MobiDB-lite"/>
    </source>
</evidence>
<name>A0AAD2AM03_9RALS</name>